<dbReference type="Gene3D" id="3.40.50.2000">
    <property type="entry name" value="Glycogen Phosphorylase B"/>
    <property type="match status" value="2"/>
</dbReference>
<keyword evidence="1" id="KW-0808">Transferase</keyword>
<comment type="caution">
    <text evidence="3">The sequence shown here is derived from an EMBL/GenBank/DDBJ whole genome shotgun (WGS) entry which is preliminary data.</text>
</comment>
<keyword evidence="4" id="KW-1185">Reference proteome</keyword>
<organism evidence="3 4">
    <name type="scientific">Pleurostoma richardsiae</name>
    <dbReference type="NCBI Taxonomy" id="41990"/>
    <lineage>
        <taxon>Eukaryota</taxon>
        <taxon>Fungi</taxon>
        <taxon>Dikarya</taxon>
        <taxon>Ascomycota</taxon>
        <taxon>Pezizomycotina</taxon>
        <taxon>Sordariomycetes</taxon>
        <taxon>Sordariomycetidae</taxon>
        <taxon>Calosphaeriales</taxon>
        <taxon>Pleurostomataceae</taxon>
        <taxon>Pleurostoma</taxon>
    </lineage>
</organism>
<gene>
    <name evidence="3" type="ORF">NKR23_g4161</name>
</gene>
<reference evidence="3" key="1">
    <citation type="submission" date="2022-07" db="EMBL/GenBank/DDBJ databases">
        <title>Fungi with potential for degradation of polypropylene.</title>
        <authorList>
            <person name="Gostincar C."/>
        </authorList>
    </citation>
    <scope>NUCLEOTIDE SEQUENCE</scope>
    <source>
        <strain evidence="3">EXF-13308</strain>
    </source>
</reference>
<evidence type="ECO:0000259" key="2">
    <source>
        <dbReference type="Pfam" id="PF06722"/>
    </source>
</evidence>
<accession>A0AA38RJC3</accession>
<evidence type="ECO:0000313" key="4">
    <source>
        <dbReference type="Proteomes" id="UP001174694"/>
    </source>
</evidence>
<dbReference type="EMBL" id="JANBVO010000009">
    <property type="protein sequence ID" value="KAJ9149742.1"/>
    <property type="molecule type" value="Genomic_DNA"/>
</dbReference>
<evidence type="ECO:0000313" key="3">
    <source>
        <dbReference type="EMBL" id="KAJ9149742.1"/>
    </source>
</evidence>
<dbReference type="AlphaFoldDB" id="A0AA38RJC3"/>
<feature type="domain" description="Erythromycin biosynthesis protein CIII-like C-terminal" evidence="2">
    <location>
        <begin position="327"/>
        <end position="456"/>
    </location>
</feature>
<name>A0AA38RJC3_9PEZI</name>
<dbReference type="GO" id="GO:0008194">
    <property type="term" value="F:UDP-glycosyltransferase activity"/>
    <property type="evidence" value="ECO:0007669"/>
    <property type="project" value="InterPro"/>
</dbReference>
<dbReference type="PANTHER" id="PTHR21015:SF22">
    <property type="entry name" value="GLYCOSYLTRANSFERASE"/>
    <property type="match status" value="1"/>
</dbReference>
<dbReference type="PANTHER" id="PTHR21015">
    <property type="entry name" value="UDP-N-ACETYLGLUCOSAMINE--N-ACETYLMURAMYL-(PENTAPEPTIDE) PYROPHOSPHORYL-UNDECAPRENOL N-ACETYLGLUCOSAMINE TRANSFERASE 1"/>
    <property type="match status" value="1"/>
</dbReference>
<dbReference type="Proteomes" id="UP001174694">
    <property type="component" value="Unassembled WGS sequence"/>
</dbReference>
<protein>
    <submittedName>
        <fullName evidence="3">Glycosyltransferase</fullName>
    </submittedName>
</protein>
<dbReference type="InterPro" id="IPR002213">
    <property type="entry name" value="UDP_glucos_trans"/>
</dbReference>
<dbReference type="InterPro" id="IPR010610">
    <property type="entry name" value="EryCIII-like_C"/>
</dbReference>
<proteinExistence type="predicted"/>
<dbReference type="Pfam" id="PF06722">
    <property type="entry name" value="EryCIII-like_C"/>
    <property type="match status" value="1"/>
</dbReference>
<dbReference type="CDD" id="cd03784">
    <property type="entry name" value="GT1_Gtf-like"/>
    <property type="match status" value="1"/>
</dbReference>
<dbReference type="SUPFAM" id="SSF53756">
    <property type="entry name" value="UDP-Glycosyltransferase/glycogen phosphorylase"/>
    <property type="match status" value="1"/>
</dbReference>
<sequence>MAPPSGDRRPFLLFLAHPLTGHLTPAVRVASALHSRGWPVFVLGPTAHQARIAASGATFFPLQGDADLDDLAYYSPDNPRPPVPDYYARDWRQRNLVDVEAQCLRPIPAQWASVKAALKVLHARDPSRQVVVVCEAVFHGLMPLFYGATLPEGVPRPRSICLSVTVPLIRSVDLPPFGPYKRLAFDPSPEGRARNAAAWERWDERRAPLRRMLDEKLLEAGAARGVDGSFLAGANYLCHDIVLQLGVPGFFYPRSDWPAKFRFAGIILAAQPPPGGWGNLPAWWDDVLSAADPLDGSRRKKVVVVAQGTVEFDPHDLIIPTIRALAGRTDDVLVVAILGRRGATLPPNEALPANVRVADYLSYEAVLPHADVWVHNAGYGAVTHGIAHGVPMVVAGEGQDKPENARRVAYSRIGIDLDTGRPGAEAVRKAVEEVLADGKFRERVEELRAEAEALDCFDCVERAVTELTE</sequence>
<evidence type="ECO:0000256" key="1">
    <source>
        <dbReference type="ARBA" id="ARBA00022679"/>
    </source>
</evidence>
<dbReference type="GO" id="GO:0016758">
    <property type="term" value="F:hexosyltransferase activity"/>
    <property type="evidence" value="ECO:0007669"/>
    <property type="project" value="UniProtKB-ARBA"/>
</dbReference>